<dbReference type="Gramene" id="TuG1812G0700004170.01.T01">
    <property type="protein sequence ID" value="TuG1812G0700004170.01.T01"/>
    <property type="gene ID" value="TuG1812G0700004170.01"/>
</dbReference>
<dbReference type="Pfam" id="PF04570">
    <property type="entry name" value="zf-FLZ"/>
    <property type="match status" value="1"/>
</dbReference>
<reference evidence="6" key="1">
    <citation type="journal article" date="2013" name="Nature">
        <title>Draft genome of the wheat A-genome progenitor Triticum urartu.</title>
        <authorList>
            <person name="Ling H.Q."/>
            <person name="Zhao S."/>
            <person name="Liu D."/>
            <person name="Wang J."/>
            <person name="Sun H."/>
            <person name="Zhang C."/>
            <person name="Fan H."/>
            <person name="Li D."/>
            <person name="Dong L."/>
            <person name="Tao Y."/>
            <person name="Gao C."/>
            <person name="Wu H."/>
            <person name="Li Y."/>
            <person name="Cui Y."/>
            <person name="Guo X."/>
            <person name="Zheng S."/>
            <person name="Wang B."/>
            <person name="Yu K."/>
            <person name="Liang Q."/>
            <person name="Yang W."/>
            <person name="Lou X."/>
            <person name="Chen J."/>
            <person name="Feng M."/>
            <person name="Jian J."/>
            <person name="Zhang X."/>
            <person name="Luo G."/>
            <person name="Jiang Y."/>
            <person name="Liu J."/>
            <person name="Wang Z."/>
            <person name="Sha Y."/>
            <person name="Zhang B."/>
            <person name="Wu H."/>
            <person name="Tang D."/>
            <person name="Shen Q."/>
            <person name="Xue P."/>
            <person name="Zou S."/>
            <person name="Wang X."/>
            <person name="Liu X."/>
            <person name="Wang F."/>
            <person name="Yang Y."/>
            <person name="An X."/>
            <person name="Dong Z."/>
            <person name="Zhang K."/>
            <person name="Zhang X."/>
            <person name="Luo M.C."/>
            <person name="Dvorak J."/>
            <person name="Tong Y."/>
            <person name="Wang J."/>
            <person name="Yang H."/>
            <person name="Li Z."/>
            <person name="Wang D."/>
            <person name="Zhang A."/>
            <person name="Wang J."/>
        </authorList>
    </citation>
    <scope>NUCLEOTIDE SEQUENCE</scope>
    <source>
        <strain evidence="6">cv. G1812</strain>
    </source>
</reference>
<dbReference type="GO" id="GO:0046872">
    <property type="term" value="F:metal ion binding"/>
    <property type="evidence" value="ECO:0007669"/>
    <property type="project" value="UniProtKB-KW"/>
</dbReference>
<dbReference type="AlphaFoldDB" id="A0A8R7R285"/>
<reference evidence="5" key="3">
    <citation type="submission" date="2022-06" db="UniProtKB">
        <authorList>
            <consortium name="EnsemblPlants"/>
        </authorList>
    </citation>
    <scope>IDENTIFICATION</scope>
</reference>
<evidence type="ECO:0000313" key="5">
    <source>
        <dbReference type="EnsemblPlants" id="TuG1812G0700004170.01.T01"/>
    </source>
</evidence>
<dbReference type="PANTHER" id="PTHR46057">
    <property type="entry name" value="FCS-LIKE ZINC FINGER 1-RELATED"/>
    <property type="match status" value="1"/>
</dbReference>
<feature type="zinc finger region" description="FLZ-type" evidence="3">
    <location>
        <begin position="154"/>
        <end position="198"/>
    </location>
</feature>
<comment type="similarity">
    <text evidence="1">Belongs to the FLZ family.</text>
</comment>
<evidence type="ECO:0000259" key="4">
    <source>
        <dbReference type="PROSITE" id="PS51795"/>
    </source>
</evidence>
<dbReference type="InterPro" id="IPR007650">
    <property type="entry name" value="Zf-FLZ_dom"/>
</dbReference>
<evidence type="ECO:0000256" key="1">
    <source>
        <dbReference type="ARBA" id="ARBA00009374"/>
    </source>
</evidence>
<dbReference type="PROSITE" id="PS51795">
    <property type="entry name" value="ZF_FLZ"/>
    <property type="match status" value="1"/>
</dbReference>
<sequence length="250" mass="27434">MIDLIRSGHRLPGPPTGSLALLSYHPWFRHGAQPTARMQTDKQKRSGFRALRRIVYNPGPVASIRRTNQKQACRRAPPERARTHARITLLSGAAAAVPATRARAYVHMGEEVASTAAAPSSLMAAAAVKGDEERYVMVASRFFRVLPSEARRPHFLDSCFLCKRSISRDRDIFMYRGDAAFCGEECRQDQMAMDEALNAAARRHRKRAAAEQAAGTARREEAGATAASMMHRRPTIANLGAVARTPVAAS</sequence>
<reference evidence="5" key="2">
    <citation type="submission" date="2018-03" db="EMBL/GenBank/DDBJ databases">
        <title>The Triticum urartu genome reveals the dynamic nature of wheat genome evolution.</title>
        <authorList>
            <person name="Ling H."/>
            <person name="Ma B."/>
            <person name="Shi X."/>
            <person name="Liu H."/>
            <person name="Dong L."/>
            <person name="Sun H."/>
            <person name="Cao Y."/>
            <person name="Gao Q."/>
            <person name="Zheng S."/>
            <person name="Li Y."/>
            <person name="Yu Y."/>
            <person name="Du H."/>
            <person name="Qi M."/>
            <person name="Li Y."/>
            <person name="Yu H."/>
            <person name="Cui Y."/>
            <person name="Wang N."/>
            <person name="Chen C."/>
            <person name="Wu H."/>
            <person name="Zhao Y."/>
            <person name="Zhang J."/>
            <person name="Li Y."/>
            <person name="Zhou W."/>
            <person name="Zhang B."/>
            <person name="Hu W."/>
            <person name="Eijk M."/>
            <person name="Tang J."/>
            <person name="Witsenboer H."/>
            <person name="Zhao S."/>
            <person name="Li Z."/>
            <person name="Zhang A."/>
            <person name="Wang D."/>
            <person name="Liang C."/>
        </authorList>
    </citation>
    <scope>NUCLEOTIDE SEQUENCE [LARGE SCALE GENOMIC DNA]</scope>
    <source>
        <strain evidence="5">cv. G1812</strain>
    </source>
</reference>
<dbReference type="EnsemblPlants" id="TuG1812G0700004170.01.T01">
    <property type="protein sequence ID" value="TuG1812G0700004170.01.T01"/>
    <property type="gene ID" value="TuG1812G0700004170.01"/>
</dbReference>
<evidence type="ECO:0000256" key="3">
    <source>
        <dbReference type="PROSITE-ProRule" id="PRU01131"/>
    </source>
</evidence>
<accession>A0A8R7R285</accession>
<proteinExistence type="inferred from homology"/>
<name>A0A8R7R285_TRIUA</name>
<dbReference type="InterPro" id="IPR044533">
    <property type="entry name" value="FLZ1/2/3"/>
</dbReference>
<keyword evidence="6" id="KW-1185">Reference proteome</keyword>
<protein>
    <recommendedName>
        <fullName evidence="4">FLZ-type domain-containing protein</fullName>
    </recommendedName>
</protein>
<evidence type="ECO:0000313" key="6">
    <source>
        <dbReference type="Proteomes" id="UP000015106"/>
    </source>
</evidence>
<keyword evidence="2" id="KW-0479">Metal-binding</keyword>
<evidence type="ECO:0000256" key="2">
    <source>
        <dbReference type="ARBA" id="ARBA00022723"/>
    </source>
</evidence>
<feature type="domain" description="FLZ-type" evidence="4">
    <location>
        <begin position="154"/>
        <end position="198"/>
    </location>
</feature>
<dbReference type="Proteomes" id="UP000015106">
    <property type="component" value="Chromosome 7"/>
</dbReference>
<dbReference type="PANTHER" id="PTHR46057:SF11">
    <property type="entry name" value="OS06G0714800 PROTEIN"/>
    <property type="match status" value="1"/>
</dbReference>
<organism evidence="5 6">
    <name type="scientific">Triticum urartu</name>
    <name type="common">Red wild einkorn</name>
    <name type="synonym">Crithodium urartu</name>
    <dbReference type="NCBI Taxonomy" id="4572"/>
    <lineage>
        <taxon>Eukaryota</taxon>
        <taxon>Viridiplantae</taxon>
        <taxon>Streptophyta</taxon>
        <taxon>Embryophyta</taxon>
        <taxon>Tracheophyta</taxon>
        <taxon>Spermatophyta</taxon>
        <taxon>Magnoliopsida</taxon>
        <taxon>Liliopsida</taxon>
        <taxon>Poales</taxon>
        <taxon>Poaceae</taxon>
        <taxon>BOP clade</taxon>
        <taxon>Pooideae</taxon>
        <taxon>Triticodae</taxon>
        <taxon>Triticeae</taxon>
        <taxon>Triticinae</taxon>
        <taxon>Triticum</taxon>
    </lineage>
</organism>